<accession>A0A9E2KK86</accession>
<dbReference type="Pfam" id="PF03636">
    <property type="entry name" value="Glyco_hydro_65N"/>
    <property type="match status" value="1"/>
</dbReference>
<name>A0A9E2KK86_9FIRM</name>
<gene>
    <name evidence="2" type="ORF">H9864_03185</name>
</gene>
<feature type="domain" description="Glycoside hydrolase family 65 N-terminal" evidence="1">
    <location>
        <begin position="12"/>
        <end position="111"/>
    </location>
</feature>
<dbReference type="AlphaFoldDB" id="A0A9E2KK86"/>
<dbReference type="InterPro" id="IPR005196">
    <property type="entry name" value="Glyco_hydro_65_N"/>
</dbReference>
<reference evidence="2" key="2">
    <citation type="submission" date="2021-04" db="EMBL/GenBank/DDBJ databases">
        <authorList>
            <person name="Gilroy R."/>
        </authorList>
    </citation>
    <scope>NUCLEOTIDE SEQUENCE</scope>
    <source>
        <strain evidence="2">742</strain>
    </source>
</reference>
<comment type="caution">
    <text evidence="2">The sequence shown here is derived from an EMBL/GenBank/DDBJ whole genome shotgun (WGS) entry which is preliminary data.</text>
</comment>
<evidence type="ECO:0000259" key="1">
    <source>
        <dbReference type="Pfam" id="PF03636"/>
    </source>
</evidence>
<evidence type="ECO:0000313" key="2">
    <source>
        <dbReference type="EMBL" id="MBU3819363.1"/>
    </source>
</evidence>
<sequence length="130" mass="14415">MNRHKAVRGGMRLDIAGGINGQMNNSGSQHFSEGDKRLFEGRHMQYNQTTGQSGIHFVFNTTFSFAMNGVPQEAKGFIVMDRRTIKQEFQVEIPAGSTLTVEKLSTVYTSRDRDSETLALADLQGKAITT</sequence>
<dbReference type="InterPro" id="IPR037018">
    <property type="entry name" value="GH65_N"/>
</dbReference>
<dbReference type="GO" id="GO:0030246">
    <property type="term" value="F:carbohydrate binding"/>
    <property type="evidence" value="ECO:0007669"/>
    <property type="project" value="InterPro"/>
</dbReference>
<dbReference type="Gene3D" id="2.70.98.40">
    <property type="entry name" value="Glycoside hydrolase, family 65, N-terminal domain"/>
    <property type="match status" value="1"/>
</dbReference>
<dbReference type="GO" id="GO:0003824">
    <property type="term" value="F:catalytic activity"/>
    <property type="evidence" value="ECO:0007669"/>
    <property type="project" value="InterPro"/>
</dbReference>
<dbReference type="Proteomes" id="UP000824178">
    <property type="component" value="Unassembled WGS sequence"/>
</dbReference>
<dbReference type="GO" id="GO:0005975">
    <property type="term" value="P:carbohydrate metabolic process"/>
    <property type="evidence" value="ECO:0007669"/>
    <property type="project" value="InterPro"/>
</dbReference>
<protein>
    <recommendedName>
        <fullName evidence="1">Glycoside hydrolase family 65 N-terminal domain-containing protein</fullName>
    </recommendedName>
</protein>
<dbReference type="InterPro" id="IPR011013">
    <property type="entry name" value="Gal_mutarotase_sf_dom"/>
</dbReference>
<evidence type="ECO:0000313" key="3">
    <source>
        <dbReference type="Proteomes" id="UP000824178"/>
    </source>
</evidence>
<organism evidence="2 3">
    <name type="scientific">Candidatus Faecalibacterium intestinavium</name>
    <dbReference type="NCBI Taxonomy" id="2838580"/>
    <lineage>
        <taxon>Bacteria</taxon>
        <taxon>Bacillati</taxon>
        <taxon>Bacillota</taxon>
        <taxon>Clostridia</taxon>
        <taxon>Eubacteriales</taxon>
        <taxon>Oscillospiraceae</taxon>
        <taxon>Faecalibacterium</taxon>
    </lineage>
</organism>
<reference evidence="2" key="1">
    <citation type="journal article" date="2021" name="PeerJ">
        <title>Extensive microbial diversity within the chicken gut microbiome revealed by metagenomics and culture.</title>
        <authorList>
            <person name="Gilroy R."/>
            <person name="Ravi A."/>
            <person name="Getino M."/>
            <person name="Pursley I."/>
            <person name="Horton D.L."/>
            <person name="Alikhan N.F."/>
            <person name="Baker D."/>
            <person name="Gharbi K."/>
            <person name="Hall N."/>
            <person name="Watson M."/>
            <person name="Adriaenssens E.M."/>
            <person name="Foster-Nyarko E."/>
            <person name="Jarju S."/>
            <person name="Secka A."/>
            <person name="Antonio M."/>
            <person name="Oren A."/>
            <person name="Chaudhuri R.R."/>
            <person name="La Ragione R."/>
            <person name="Hildebrand F."/>
            <person name="Pallen M.J."/>
        </authorList>
    </citation>
    <scope>NUCLEOTIDE SEQUENCE</scope>
    <source>
        <strain evidence="2">742</strain>
    </source>
</reference>
<dbReference type="SUPFAM" id="SSF74650">
    <property type="entry name" value="Galactose mutarotase-like"/>
    <property type="match status" value="1"/>
</dbReference>
<proteinExistence type="predicted"/>
<dbReference type="EMBL" id="JAHLFH010000060">
    <property type="protein sequence ID" value="MBU3819363.1"/>
    <property type="molecule type" value="Genomic_DNA"/>
</dbReference>